<dbReference type="RefSeq" id="WP_060927144.1">
    <property type="nucleotide sequence ID" value="NZ_FNSQ01000005.1"/>
</dbReference>
<dbReference type="SUPFAM" id="SSF53335">
    <property type="entry name" value="S-adenosyl-L-methionine-dependent methyltransferases"/>
    <property type="match status" value="1"/>
</dbReference>
<organism evidence="2 3">
    <name type="scientific">Microbacterium hydrocarbonoxydans</name>
    <dbReference type="NCBI Taxonomy" id="273678"/>
    <lineage>
        <taxon>Bacteria</taxon>
        <taxon>Bacillati</taxon>
        <taxon>Actinomycetota</taxon>
        <taxon>Actinomycetes</taxon>
        <taxon>Micrococcales</taxon>
        <taxon>Microbacteriaceae</taxon>
        <taxon>Microbacterium</taxon>
    </lineage>
</organism>
<dbReference type="InterPro" id="IPR029063">
    <property type="entry name" value="SAM-dependent_MTases_sf"/>
</dbReference>
<dbReference type="CDD" id="cd02440">
    <property type="entry name" value="AdoMet_MTases"/>
    <property type="match status" value="1"/>
</dbReference>
<dbReference type="OrthoDB" id="9795634at2"/>
<dbReference type="InterPro" id="IPR013216">
    <property type="entry name" value="Methyltransf_11"/>
</dbReference>
<dbReference type="PANTHER" id="PTHR43591">
    <property type="entry name" value="METHYLTRANSFERASE"/>
    <property type="match status" value="1"/>
</dbReference>
<dbReference type="Pfam" id="PF08241">
    <property type="entry name" value="Methyltransf_11"/>
    <property type="match status" value="1"/>
</dbReference>
<dbReference type="Gene3D" id="3.40.50.150">
    <property type="entry name" value="Vaccinia Virus protein VP39"/>
    <property type="match status" value="1"/>
</dbReference>
<name>A0A1H4J575_9MICO</name>
<dbReference type="Proteomes" id="UP000183750">
    <property type="component" value="Unassembled WGS sequence"/>
</dbReference>
<evidence type="ECO:0000259" key="1">
    <source>
        <dbReference type="Pfam" id="PF08241"/>
    </source>
</evidence>
<dbReference type="EMBL" id="FNSQ01000005">
    <property type="protein sequence ID" value="SEB40722.1"/>
    <property type="molecule type" value="Genomic_DNA"/>
</dbReference>
<evidence type="ECO:0000313" key="2">
    <source>
        <dbReference type="EMBL" id="SEB40722.1"/>
    </source>
</evidence>
<protein>
    <submittedName>
        <fullName evidence="2">Ubiquinone/menaquinone biosynthesis C-methylase UbiE</fullName>
    </submittedName>
</protein>
<dbReference type="GO" id="GO:0032259">
    <property type="term" value="P:methylation"/>
    <property type="evidence" value="ECO:0007669"/>
    <property type="project" value="UniProtKB-KW"/>
</dbReference>
<feature type="domain" description="Methyltransferase type 11" evidence="1">
    <location>
        <begin position="56"/>
        <end position="150"/>
    </location>
</feature>
<evidence type="ECO:0000313" key="3">
    <source>
        <dbReference type="Proteomes" id="UP000183750"/>
    </source>
</evidence>
<sequence length="276" mass="30052">MNTTTDLQADADRALKAKHRIVWALGDYAAVAREVIPELGRVIVAESGVGPDDRVLDVAAGTGNASIEAARTGATVIASDLTPELLEIGRTDAETQGVDLTFEEADAEALPYEDDSFDVVLSCVGVMFASHHAVAAQELTRVVRPGGRLALINWTPEGFVGQLFATLKQFVPAPPAGVQPPPLWGDEEHVRELLGERVRDLSLRRRVLSVDRFASGEEFRDFFRDFYGPTAAAYRNVGDDERRRAELDDALAALAERHLDGGTMPWEYLLVTAKVV</sequence>
<reference evidence="3" key="1">
    <citation type="submission" date="2016-10" db="EMBL/GenBank/DDBJ databases">
        <authorList>
            <person name="Varghese N."/>
            <person name="Submissions S."/>
        </authorList>
    </citation>
    <scope>NUCLEOTIDE SEQUENCE [LARGE SCALE GENOMIC DNA]</scope>
    <source>
        <strain evidence="3">DSM 16089</strain>
    </source>
</reference>
<dbReference type="GO" id="GO:0008757">
    <property type="term" value="F:S-adenosylmethionine-dependent methyltransferase activity"/>
    <property type="evidence" value="ECO:0007669"/>
    <property type="project" value="InterPro"/>
</dbReference>
<keyword evidence="2" id="KW-0830">Ubiquinone</keyword>
<keyword evidence="3" id="KW-1185">Reference proteome</keyword>
<accession>A0A1H4J575</accession>
<dbReference type="AlphaFoldDB" id="A0A1H4J575"/>
<proteinExistence type="predicted"/>
<dbReference type="PANTHER" id="PTHR43591:SF24">
    <property type="entry name" value="2-METHOXY-6-POLYPRENYL-1,4-BENZOQUINOL METHYLASE, MITOCHONDRIAL"/>
    <property type="match status" value="1"/>
</dbReference>
<gene>
    <name evidence="2" type="ORF">SAMN04489807_0538</name>
</gene>
<keyword evidence="2" id="KW-0489">Methyltransferase</keyword>
<keyword evidence="2" id="KW-0808">Transferase</keyword>